<name>A0ABR3N1A2_9TELE</name>
<dbReference type="EMBL" id="JAYMGO010000007">
    <property type="protein sequence ID" value="KAL1270597.1"/>
    <property type="molecule type" value="Genomic_DNA"/>
</dbReference>
<protein>
    <submittedName>
        <fullName evidence="2">Uncharacterized protein</fullName>
    </submittedName>
</protein>
<accession>A0ABR3N1A2</accession>
<comment type="caution">
    <text evidence="2">The sequence shown here is derived from an EMBL/GenBank/DDBJ whole genome shotgun (WGS) entry which is preliminary data.</text>
</comment>
<dbReference type="Proteomes" id="UP001558613">
    <property type="component" value="Unassembled WGS sequence"/>
</dbReference>
<proteinExistence type="predicted"/>
<evidence type="ECO:0000256" key="1">
    <source>
        <dbReference type="SAM" id="MobiDB-lite"/>
    </source>
</evidence>
<feature type="region of interest" description="Disordered" evidence="1">
    <location>
        <begin position="65"/>
        <end position="101"/>
    </location>
</feature>
<gene>
    <name evidence="2" type="ORF">QQF64_029613</name>
</gene>
<evidence type="ECO:0000313" key="3">
    <source>
        <dbReference type="Proteomes" id="UP001558613"/>
    </source>
</evidence>
<evidence type="ECO:0000313" key="2">
    <source>
        <dbReference type="EMBL" id="KAL1270597.1"/>
    </source>
</evidence>
<feature type="region of interest" description="Disordered" evidence="1">
    <location>
        <begin position="1"/>
        <end position="22"/>
    </location>
</feature>
<keyword evidence="3" id="KW-1185">Reference proteome</keyword>
<reference evidence="2 3" key="1">
    <citation type="submission" date="2023-09" db="EMBL/GenBank/DDBJ databases">
        <authorList>
            <person name="Wang M."/>
        </authorList>
    </citation>
    <scope>NUCLEOTIDE SEQUENCE [LARGE SCALE GENOMIC DNA]</scope>
    <source>
        <strain evidence="2">GT-2023</strain>
        <tissue evidence="2">Liver</tissue>
    </source>
</reference>
<organism evidence="2 3">
    <name type="scientific">Cirrhinus molitorella</name>
    <name type="common">mud carp</name>
    <dbReference type="NCBI Taxonomy" id="172907"/>
    <lineage>
        <taxon>Eukaryota</taxon>
        <taxon>Metazoa</taxon>
        <taxon>Chordata</taxon>
        <taxon>Craniata</taxon>
        <taxon>Vertebrata</taxon>
        <taxon>Euteleostomi</taxon>
        <taxon>Actinopterygii</taxon>
        <taxon>Neopterygii</taxon>
        <taxon>Teleostei</taxon>
        <taxon>Ostariophysi</taxon>
        <taxon>Cypriniformes</taxon>
        <taxon>Cyprinidae</taxon>
        <taxon>Labeoninae</taxon>
        <taxon>Labeonini</taxon>
        <taxon>Cirrhinus</taxon>
    </lineage>
</organism>
<feature type="compositionally biased region" description="Basic and acidic residues" evidence="1">
    <location>
        <begin position="79"/>
        <end position="92"/>
    </location>
</feature>
<sequence>MLSFYHAAGRQQAGSQRMSCPSKCLRDPDNPLIERRLDAVVYSQHLPNSRYEDVYSFKPAGARANMLTQTGNRKRSSGRRAERTNAGGRDRNYSGPSVEQE</sequence>